<feature type="coiled-coil region" evidence="1">
    <location>
        <begin position="35"/>
        <end position="62"/>
    </location>
</feature>
<dbReference type="EMBL" id="JBGOOT010000005">
    <property type="protein sequence ID" value="MEZ8194851.1"/>
    <property type="molecule type" value="Genomic_DNA"/>
</dbReference>
<accession>A0ABV4M5P4</accession>
<dbReference type="RefSeq" id="WP_136994218.1">
    <property type="nucleotide sequence ID" value="NZ_AP025472.1"/>
</dbReference>
<keyword evidence="1" id="KW-0175">Coiled coil</keyword>
<evidence type="ECO:0000313" key="4">
    <source>
        <dbReference type="Proteomes" id="UP001569153"/>
    </source>
</evidence>
<keyword evidence="2" id="KW-0472">Membrane</keyword>
<evidence type="ECO:0000256" key="1">
    <source>
        <dbReference type="SAM" id="Coils"/>
    </source>
</evidence>
<evidence type="ECO:0000256" key="2">
    <source>
        <dbReference type="SAM" id="Phobius"/>
    </source>
</evidence>
<keyword evidence="2" id="KW-1133">Transmembrane helix</keyword>
<organism evidence="3 4">
    <name type="scientific">Vibrio cortegadensis</name>
    <dbReference type="NCBI Taxonomy" id="1328770"/>
    <lineage>
        <taxon>Bacteria</taxon>
        <taxon>Pseudomonadati</taxon>
        <taxon>Pseudomonadota</taxon>
        <taxon>Gammaproteobacteria</taxon>
        <taxon>Vibrionales</taxon>
        <taxon>Vibrionaceae</taxon>
        <taxon>Vibrio</taxon>
    </lineage>
</organism>
<evidence type="ECO:0000313" key="3">
    <source>
        <dbReference type="EMBL" id="MEZ8194851.1"/>
    </source>
</evidence>
<dbReference type="Proteomes" id="UP001569153">
    <property type="component" value="Unassembled WGS sequence"/>
</dbReference>
<gene>
    <name evidence="3" type="primary">pilO</name>
    <name evidence="3" type="ORF">ACED38_08110</name>
</gene>
<keyword evidence="2" id="KW-0812">Transmembrane</keyword>
<comment type="caution">
    <text evidence="3">The sequence shown here is derived from an EMBL/GenBank/DDBJ whole genome shotgun (WGS) entry which is preliminary data.</text>
</comment>
<feature type="transmembrane region" description="Helical" evidence="2">
    <location>
        <begin position="9"/>
        <end position="28"/>
    </location>
</feature>
<reference evidence="3 4" key="1">
    <citation type="submission" date="2024-06" db="EMBL/GenBank/DDBJ databases">
        <authorList>
            <person name="Steensen K."/>
            <person name="Seneca J."/>
            <person name="Bartlau N."/>
            <person name="Yu A.X."/>
            <person name="Polz M.F."/>
        </authorList>
    </citation>
    <scope>NUCLEOTIDE SEQUENCE [LARGE SCALE GENOMIC DNA]</scope>
    <source>
        <strain evidence="3 4">FF146</strain>
    </source>
</reference>
<name>A0ABV4M5P4_9VIBR</name>
<sequence length="206" mass="23686">MALSSREKWLILLCGAVGFFFVFLTFLVEPSLQDYNNSKNQLRQIKQNNQLAESELMVLTAKLSKDPDQEIDKEYQSLIVQSQELSLQLSEIIESLVAPTQMSHLLESVLVSGKDLKLISLESLNAEPIVKNNDQSEGHYSGYFVHPVRIELTGNYFAIEKYLNALENLPVKYYWRHFNYSVEKYPEARLILEVYTLGTRQEFIGG</sequence>
<proteinExistence type="predicted"/>
<keyword evidence="4" id="KW-1185">Reference proteome</keyword>
<protein>
    <submittedName>
        <fullName evidence="3">Type 4a pilus biogenesis protein PilO</fullName>
    </submittedName>
</protein>